<proteinExistence type="predicted"/>
<organism evidence="1 2">
    <name type="scientific">Ilex paraguariensis</name>
    <name type="common">yerba mate</name>
    <dbReference type="NCBI Taxonomy" id="185542"/>
    <lineage>
        <taxon>Eukaryota</taxon>
        <taxon>Viridiplantae</taxon>
        <taxon>Streptophyta</taxon>
        <taxon>Embryophyta</taxon>
        <taxon>Tracheophyta</taxon>
        <taxon>Spermatophyta</taxon>
        <taxon>Magnoliopsida</taxon>
        <taxon>eudicotyledons</taxon>
        <taxon>Gunneridae</taxon>
        <taxon>Pentapetalae</taxon>
        <taxon>asterids</taxon>
        <taxon>campanulids</taxon>
        <taxon>Aquifoliales</taxon>
        <taxon>Aquifoliaceae</taxon>
        <taxon>Ilex</taxon>
    </lineage>
</organism>
<evidence type="ECO:0000313" key="1">
    <source>
        <dbReference type="EMBL" id="CAK9139907.1"/>
    </source>
</evidence>
<reference evidence="1 2" key="1">
    <citation type="submission" date="2024-02" db="EMBL/GenBank/DDBJ databases">
        <authorList>
            <person name="Vignale AGUSTIN F."/>
            <person name="Sosa J E."/>
            <person name="Modenutti C."/>
        </authorList>
    </citation>
    <scope>NUCLEOTIDE SEQUENCE [LARGE SCALE GENOMIC DNA]</scope>
</reference>
<sequence length="63" mass="7313">MEQISAETYFALELVQRHELFVSQFKSDKIKANKLEKQLEDSRVEIVFLTRKVVGAKSQADEL</sequence>
<name>A0ABC8R710_9AQUA</name>
<keyword evidence="2" id="KW-1185">Reference proteome</keyword>
<comment type="caution">
    <text evidence="1">The sequence shown here is derived from an EMBL/GenBank/DDBJ whole genome shotgun (WGS) entry which is preliminary data.</text>
</comment>
<dbReference type="EMBL" id="CAUOFW020001000">
    <property type="protein sequence ID" value="CAK9139907.1"/>
    <property type="molecule type" value="Genomic_DNA"/>
</dbReference>
<accession>A0ABC8R710</accession>
<protein>
    <submittedName>
        <fullName evidence="1">Uncharacterized protein</fullName>
    </submittedName>
</protein>
<gene>
    <name evidence="1" type="ORF">ILEXP_LOCUS7325</name>
</gene>
<evidence type="ECO:0000313" key="2">
    <source>
        <dbReference type="Proteomes" id="UP001642360"/>
    </source>
</evidence>
<dbReference type="Proteomes" id="UP001642360">
    <property type="component" value="Unassembled WGS sequence"/>
</dbReference>
<dbReference type="AlphaFoldDB" id="A0ABC8R710"/>